<dbReference type="InterPro" id="IPR011048">
    <property type="entry name" value="Haem_d1_sf"/>
</dbReference>
<dbReference type="EMBL" id="MU006091">
    <property type="protein sequence ID" value="KAF2841654.1"/>
    <property type="molecule type" value="Genomic_DNA"/>
</dbReference>
<reference evidence="2" key="1">
    <citation type="journal article" date="2020" name="Stud. Mycol.">
        <title>101 Dothideomycetes genomes: a test case for predicting lifestyles and emergence of pathogens.</title>
        <authorList>
            <person name="Haridas S."/>
            <person name="Albert R."/>
            <person name="Binder M."/>
            <person name="Bloem J."/>
            <person name="Labutti K."/>
            <person name="Salamov A."/>
            <person name="Andreopoulos B."/>
            <person name="Baker S."/>
            <person name="Barry K."/>
            <person name="Bills G."/>
            <person name="Bluhm B."/>
            <person name="Cannon C."/>
            <person name="Castanera R."/>
            <person name="Culley D."/>
            <person name="Daum C."/>
            <person name="Ezra D."/>
            <person name="Gonzalez J."/>
            <person name="Henrissat B."/>
            <person name="Kuo A."/>
            <person name="Liang C."/>
            <person name="Lipzen A."/>
            <person name="Lutzoni F."/>
            <person name="Magnuson J."/>
            <person name="Mondo S."/>
            <person name="Nolan M."/>
            <person name="Ohm R."/>
            <person name="Pangilinan J."/>
            <person name="Park H.-J."/>
            <person name="Ramirez L."/>
            <person name="Alfaro M."/>
            <person name="Sun H."/>
            <person name="Tritt A."/>
            <person name="Yoshinaga Y."/>
            <person name="Zwiers L.-H."/>
            <person name="Turgeon B."/>
            <person name="Goodwin S."/>
            <person name="Spatafora J."/>
            <person name="Crous P."/>
            <person name="Grigoriev I."/>
        </authorList>
    </citation>
    <scope>NUCLEOTIDE SEQUENCE</scope>
    <source>
        <strain evidence="2">CBS 101060</strain>
    </source>
</reference>
<comment type="caution">
    <text evidence="2">The sequence shown here is derived from an EMBL/GenBank/DDBJ whole genome shotgun (WGS) entry which is preliminary data.</text>
</comment>
<dbReference type="Pfam" id="PF10282">
    <property type="entry name" value="Lactonase"/>
    <property type="match status" value="1"/>
</dbReference>
<accession>A0A9P4SG21</accession>
<dbReference type="PANTHER" id="PTHR30344:SF1">
    <property type="entry name" value="6-PHOSPHOGLUCONOLACTONASE"/>
    <property type="match status" value="1"/>
</dbReference>
<proteinExistence type="inferred from homology"/>
<dbReference type="PANTHER" id="PTHR30344">
    <property type="entry name" value="6-PHOSPHOGLUCONOLACTONASE-RELATED"/>
    <property type="match status" value="1"/>
</dbReference>
<evidence type="ECO:0000256" key="1">
    <source>
        <dbReference type="ARBA" id="ARBA00005564"/>
    </source>
</evidence>
<dbReference type="Proteomes" id="UP000799429">
    <property type="component" value="Unassembled WGS sequence"/>
</dbReference>
<keyword evidence="3" id="KW-1185">Reference proteome</keyword>
<comment type="similarity">
    <text evidence="1">Belongs to the cycloisomerase 2 family.</text>
</comment>
<name>A0A9P4SG21_9PEZI</name>
<dbReference type="OrthoDB" id="9972196at2759"/>
<gene>
    <name evidence="2" type="ORF">M501DRAFT_929479</name>
</gene>
<evidence type="ECO:0000313" key="3">
    <source>
        <dbReference type="Proteomes" id="UP000799429"/>
    </source>
</evidence>
<dbReference type="GO" id="GO:0017057">
    <property type="term" value="F:6-phosphogluconolactonase activity"/>
    <property type="evidence" value="ECO:0007669"/>
    <property type="project" value="TreeGrafter"/>
</dbReference>
<sequence>MAVNLYAASYSGTLTSFELTKDRNGSYAFLQKQILNLGRRTPAWLTLDSSNGILYVANEGLTSRNGSLLSYKTSKEGNLTQIQELQTFWGPVDITLGNSVQTFSITEPGQFVVLESYTYTMDGPGPVPNRQEAPHPHQSILDPTGSFLLMPDLGADLVRVYKIDKTTNKLTAVEPLKATPGSGPRHGTFSKKPVGGHYIFYLVTELTSQVTAYKVTHSDCGNLSFEEVGSLSTLKPGQPIPPTTTGEGTGVGAEVAVTHDNKHVIVSNRRDLTFNNASDSMTVYEISPRTGNLTFQQQFPAGGSFPRQFALNKAGDLVAVGLQNSGLVAVLSRNRRTGLFDRQVASVPVAGQVTCVVWDE</sequence>
<dbReference type="SUPFAM" id="SSF51004">
    <property type="entry name" value="C-terminal (heme d1) domain of cytochrome cd1-nitrite reductase"/>
    <property type="match status" value="1"/>
</dbReference>
<dbReference type="InterPro" id="IPR050282">
    <property type="entry name" value="Cycloisomerase_2"/>
</dbReference>
<evidence type="ECO:0000313" key="2">
    <source>
        <dbReference type="EMBL" id="KAF2841654.1"/>
    </source>
</evidence>
<dbReference type="Gene3D" id="2.130.10.10">
    <property type="entry name" value="YVTN repeat-like/Quinoprotein amine dehydrogenase"/>
    <property type="match status" value="1"/>
</dbReference>
<dbReference type="InterPro" id="IPR019405">
    <property type="entry name" value="Lactonase_7-beta_prop"/>
</dbReference>
<protein>
    <submittedName>
        <fullName evidence="2">YkgB protein</fullName>
    </submittedName>
</protein>
<dbReference type="AlphaFoldDB" id="A0A9P4SG21"/>
<organism evidence="2 3">
    <name type="scientific">Patellaria atrata CBS 101060</name>
    <dbReference type="NCBI Taxonomy" id="1346257"/>
    <lineage>
        <taxon>Eukaryota</taxon>
        <taxon>Fungi</taxon>
        <taxon>Dikarya</taxon>
        <taxon>Ascomycota</taxon>
        <taxon>Pezizomycotina</taxon>
        <taxon>Dothideomycetes</taxon>
        <taxon>Dothideomycetes incertae sedis</taxon>
        <taxon>Patellariales</taxon>
        <taxon>Patellariaceae</taxon>
        <taxon>Patellaria</taxon>
    </lineage>
</organism>
<dbReference type="InterPro" id="IPR015943">
    <property type="entry name" value="WD40/YVTN_repeat-like_dom_sf"/>
</dbReference>